<dbReference type="PANTHER" id="PTHR34413:SF2">
    <property type="entry name" value="PROPHAGE TAIL FIBER ASSEMBLY PROTEIN HOMOLOG TFAE-RELATED"/>
    <property type="match status" value="1"/>
</dbReference>
<proteinExistence type="predicted"/>
<dbReference type="InterPro" id="IPR051220">
    <property type="entry name" value="TFA_Chaperone"/>
</dbReference>
<dbReference type="PANTHER" id="PTHR34413">
    <property type="entry name" value="PROPHAGE TAIL FIBER ASSEMBLY PROTEIN HOMOLOG TFAE-RELATED-RELATED"/>
    <property type="match status" value="1"/>
</dbReference>
<accession>A0A9X9BZX8</accession>
<organism evidence="1 2">
    <name type="scientific">Serratia ureilytica</name>
    <dbReference type="NCBI Taxonomy" id="300181"/>
    <lineage>
        <taxon>Bacteria</taxon>
        <taxon>Pseudomonadati</taxon>
        <taxon>Pseudomonadota</taxon>
        <taxon>Gammaproteobacteria</taxon>
        <taxon>Enterobacterales</taxon>
        <taxon>Yersiniaceae</taxon>
        <taxon>Serratia</taxon>
    </lineage>
</organism>
<dbReference type="InterPro" id="IPR003458">
    <property type="entry name" value="Phage_T4_Gp38_tail_assem"/>
</dbReference>
<reference evidence="1 2" key="1">
    <citation type="submission" date="2019-07" db="EMBL/GenBank/DDBJ databases">
        <title>Serratia strains were isolated from fresh produce.</title>
        <authorList>
            <person name="Cho G.-S."/>
            <person name="Stein M."/>
            <person name="Lee W."/>
            <person name="Suh S.H."/>
            <person name="Franz C.M.A.P."/>
        </authorList>
    </citation>
    <scope>NUCLEOTIDE SEQUENCE [LARGE SCALE GENOMIC DNA]</scope>
    <source>
        <strain evidence="1 2">S17</strain>
    </source>
</reference>
<dbReference type="Proteomes" id="UP000321307">
    <property type="component" value="Unassembled WGS sequence"/>
</dbReference>
<dbReference type="AlphaFoldDB" id="A0A9X9BZX8"/>
<protein>
    <submittedName>
        <fullName evidence="1">Tail fiber assembly protein</fullName>
    </submittedName>
</protein>
<comment type="caution">
    <text evidence="1">The sequence shown here is derived from an EMBL/GenBank/DDBJ whole genome shotgun (WGS) entry which is preliminary data.</text>
</comment>
<evidence type="ECO:0000313" key="1">
    <source>
        <dbReference type="EMBL" id="TXE26935.1"/>
    </source>
</evidence>
<evidence type="ECO:0000313" key="2">
    <source>
        <dbReference type="Proteomes" id="UP000321307"/>
    </source>
</evidence>
<dbReference type="Pfam" id="PF02413">
    <property type="entry name" value="Caudo_TAP"/>
    <property type="match status" value="1"/>
</dbReference>
<sequence>MTQPKYNLDFEHAVLGQEGWSTTAGWILTYQCAYSTTREFTSCYWQYCQLGVGIAAGSYTDKPTLPDDDAKAIRRTEDGTAWEIVDDFRGQLAYNTDTGEARTVDYLGPLLAGWTLLAPQTPYDKWDGSKWVTDKAAQRAAQVQEATEVKTQLMGDATAAIAPLQDAVDTGIATEDETRQLTAWKTYRALLSRINPEDAPDIAWPEKPES</sequence>
<name>A0A9X9BZX8_9GAMM</name>
<gene>
    <name evidence="1" type="ORF">FOT63_18550</name>
</gene>
<dbReference type="RefSeq" id="WP_147838704.1">
    <property type="nucleotide sequence ID" value="NZ_VOUP01000012.1"/>
</dbReference>
<dbReference type="EMBL" id="VOUP01000012">
    <property type="protein sequence ID" value="TXE26935.1"/>
    <property type="molecule type" value="Genomic_DNA"/>
</dbReference>